<dbReference type="EMBL" id="QGDO01000002">
    <property type="protein sequence ID" value="PWJ42748.1"/>
    <property type="molecule type" value="Genomic_DNA"/>
</dbReference>
<dbReference type="InterPro" id="IPR001737">
    <property type="entry name" value="KsgA/Erm"/>
</dbReference>
<comment type="function">
    <text evidence="7">Specifically dimethylates two adjacent adenosines (A1518 and A1519) in the loop of a conserved hairpin near the 3'-end of 16S rRNA in the 30S particle. May play a critical role in biogenesis of 30S subunits.</text>
</comment>
<comment type="subcellular location">
    <subcellularLocation>
        <location evidence="7">Cytoplasm</location>
    </subcellularLocation>
</comment>
<evidence type="ECO:0000256" key="1">
    <source>
        <dbReference type="ARBA" id="ARBA00022490"/>
    </source>
</evidence>
<accession>A0A315ZD26</accession>
<dbReference type="GO" id="GO:0003723">
    <property type="term" value="F:RNA binding"/>
    <property type="evidence" value="ECO:0007669"/>
    <property type="project" value="UniProtKB-UniRule"/>
</dbReference>
<dbReference type="Gene3D" id="1.10.8.100">
    <property type="entry name" value="Ribosomal RNA adenine dimethylase-like, domain 2"/>
    <property type="match status" value="1"/>
</dbReference>
<protein>
    <recommendedName>
        <fullName evidence="7">Ribosomal RNA small subunit methyltransferase A</fullName>
        <ecNumber evidence="7">2.1.1.182</ecNumber>
    </recommendedName>
    <alternativeName>
        <fullName evidence="7">16S rRNA (adenine(1518)-N(6)/adenine(1519)-N(6))-dimethyltransferase</fullName>
    </alternativeName>
    <alternativeName>
        <fullName evidence="7">16S rRNA dimethyladenosine transferase</fullName>
    </alternativeName>
    <alternativeName>
        <fullName evidence="7">16S rRNA dimethylase</fullName>
    </alternativeName>
    <alternativeName>
        <fullName evidence="7">S-adenosylmethionine-6-N', N'-adenosyl(rRNA) dimethyltransferase</fullName>
    </alternativeName>
</protein>
<evidence type="ECO:0000256" key="4">
    <source>
        <dbReference type="ARBA" id="ARBA00022679"/>
    </source>
</evidence>
<evidence type="ECO:0000256" key="7">
    <source>
        <dbReference type="HAMAP-Rule" id="MF_00607"/>
    </source>
</evidence>
<dbReference type="InterPro" id="IPR023165">
    <property type="entry name" value="rRNA_Ade_diMease-like_C"/>
</dbReference>
<dbReference type="HAMAP" id="MF_00607">
    <property type="entry name" value="16SrRNA_methyltr_A"/>
    <property type="match status" value="1"/>
</dbReference>
<feature type="binding site" evidence="7 8">
    <location>
        <position position="13"/>
    </location>
    <ligand>
        <name>S-adenosyl-L-methionine</name>
        <dbReference type="ChEBI" id="CHEBI:59789"/>
    </ligand>
</feature>
<dbReference type="Gene3D" id="3.40.50.150">
    <property type="entry name" value="Vaccinia Virus protein VP39"/>
    <property type="match status" value="1"/>
</dbReference>
<feature type="binding site" evidence="7 8">
    <location>
        <position position="106"/>
    </location>
    <ligand>
        <name>S-adenosyl-L-methionine</name>
        <dbReference type="ChEBI" id="CHEBI:59789"/>
    </ligand>
</feature>
<keyword evidence="6 7" id="KW-0694">RNA-binding</keyword>
<dbReference type="PROSITE" id="PS51689">
    <property type="entry name" value="SAM_RNA_A_N6_MT"/>
    <property type="match status" value="1"/>
</dbReference>
<feature type="domain" description="Ribosomal RNA adenine methylase transferase N-terminal" evidence="9">
    <location>
        <begin position="20"/>
        <end position="191"/>
    </location>
</feature>
<dbReference type="NCBIfam" id="TIGR00755">
    <property type="entry name" value="ksgA"/>
    <property type="match status" value="1"/>
</dbReference>
<feature type="binding site" evidence="7 8">
    <location>
        <position position="15"/>
    </location>
    <ligand>
        <name>S-adenosyl-L-methionine</name>
        <dbReference type="ChEBI" id="CHEBI:59789"/>
    </ligand>
</feature>
<dbReference type="EC" id="2.1.1.182" evidence="7"/>
<evidence type="ECO:0000256" key="5">
    <source>
        <dbReference type="ARBA" id="ARBA00022691"/>
    </source>
</evidence>
<evidence type="ECO:0000256" key="8">
    <source>
        <dbReference type="PROSITE-ProRule" id="PRU01026"/>
    </source>
</evidence>
<evidence type="ECO:0000256" key="6">
    <source>
        <dbReference type="ARBA" id="ARBA00022884"/>
    </source>
</evidence>
<comment type="similarity">
    <text evidence="7">Belongs to the class I-like SAM-binding methyltransferase superfamily. rRNA adenine N(6)-methyltransferase family. RsmA subfamily.</text>
</comment>
<evidence type="ECO:0000313" key="10">
    <source>
        <dbReference type="EMBL" id="PWJ42748.1"/>
    </source>
</evidence>
<dbReference type="InterPro" id="IPR020598">
    <property type="entry name" value="rRNA_Ade_methylase_Trfase_N"/>
</dbReference>
<keyword evidence="11" id="KW-1185">Reference proteome</keyword>
<dbReference type="InterPro" id="IPR011530">
    <property type="entry name" value="rRNA_adenine_dimethylase"/>
</dbReference>
<dbReference type="PANTHER" id="PTHR11727">
    <property type="entry name" value="DIMETHYLADENOSINE TRANSFERASE"/>
    <property type="match status" value="1"/>
</dbReference>
<dbReference type="SUPFAM" id="SSF53335">
    <property type="entry name" value="S-adenosyl-L-methionine-dependent methyltransferases"/>
    <property type="match status" value="1"/>
</dbReference>
<dbReference type="Pfam" id="PF00398">
    <property type="entry name" value="RrnaAD"/>
    <property type="match status" value="1"/>
</dbReference>
<comment type="catalytic activity">
    <reaction evidence="7">
        <text>adenosine(1518)/adenosine(1519) in 16S rRNA + 4 S-adenosyl-L-methionine = N(6)-dimethyladenosine(1518)/N(6)-dimethyladenosine(1519) in 16S rRNA + 4 S-adenosyl-L-homocysteine + 4 H(+)</text>
        <dbReference type="Rhea" id="RHEA:19609"/>
        <dbReference type="Rhea" id="RHEA-COMP:10232"/>
        <dbReference type="Rhea" id="RHEA-COMP:10233"/>
        <dbReference type="ChEBI" id="CHEBI:15378"/>
        <dbReference type="ChEBI" id="CHEBI:57856"/>
        <dbReference type="ChEBI" id="CHEBI:59789"/>
        <dbReference type="ChEBI" id="CHEBI:74411"/>
        <dbReference type="ChEBI" id="CHEBI:74493"/>
        <dbReference type="EC" id="2.1.1.182"/>
    </reaction>
</comment>
<keyword evidence="1 7" id="KW-0963">Cytoplasm</keyword>
<keyword evidence="2 7" id="KW-0698">rRNA processing</keyword>
<evidence type="ECO:0000256" key="3">
    <source>
        <dbReference type="ARBA" id="ARBA00022603"/>
    </source>
</evidence>
<organism evidence="10 11">
    <name type="scientific">Sediminitomix flava</name>
    <dbReference type="NCBI Taxonomy" id="379075"/>
    <lineage>
        <taxon>Bacteria</taxon>
        <taxon>Pseudomonadati</taxon>
        <taxon>Bacteroidota</taxon>
        <taxon>Cytophagia</taxon>
        <taxon>Cytophagales</taxon>
        <taxon>Flammeovirgaceae</taxon>
        <taxon>Sediminitomix</taxon>
    </lineage>
</organism>
<feature type="binding site" evidence="7 8">
    <location>
        <position position="41"/>
    </location>
    <ligand>
        <name>S-adenosyl-L-methionine</name>
        <dbReference type="ChEBI" id="CHEBI:59789"/>
    </ligand>
</feature>
<evidence type="ECO:0000256" key="2">
    <source>
        <dbReference type="ARBA" id="ARBA00022552"/>
    </source>
</evidence>
<dbReference type="SMART" id="SM00650">
    <property type="entry name" value="rADc"/>
    <property type="match status" value="1"/>
</dbReference>
<comment type="caution">
    <text evidence="10">The sequence shown here is derived from an EMBL/GenBank/DDBJ whole genome shotgun (WGS) entry which is preliminary data.</text>
</comment>
<sequence>MGAVKPKKHLGQHFLEDMQIADRIVESMSLHGGYKEVLEIGPGMGVLTERLIKRSDIHTKVVEIDKESVVYLHEVLKLDKEQIISGDFLKLRLDEIAPNPLGIIGNFPYNISSQIFFKVLDYKDQITEVVGMIQKEVAERIASPAGKKTNGILTILLGAYYDIEYLFTVPPEVFNPPPKVDSAVIALRRNDRKELEVNPKLFKQIVKMGFNNRRKTLRNCLKSILPTEWMAEHEVFTKRAEQLDVDGFIELTRMIEEYKKENNIQ</sequence>
<dbReference type="RefSeq" id="WP_109616875.1">
    <property type="nucleotide sequence ID" value="NZ_QGDO01000002.1"/>
</dbReference>
<evidence type="ECO:0000313" key="11">
    <source>
        <dbReference type="Proteomes" id="UP000245535"/>
    </source>
</evidence>
<dbReference type="GO" id="GO:0005829">
    <property type="term" value="C:cytosol"/>
    <property type="evidence" value="ECO:0007669"/>
    <property type="project" value="TreeGrafter"/>
</dbReference>
<gene>
    <name evidence="7" type="primary">rsmA</name>
    <name evidence="7" type="synonym">ksgA</name>
    <name evidence="10" type="ORF">BC781_102293</name>
</gene>
<name>A0A315ZD26_SEDFL</name>
<dbReference type="CDD" id="cd02440">
    <property type="entry name" value="AdoMet_MTases"/>
    <property type="match status" value="1"/>
</dbReference>
<reference evidence="10 11" key="1">
    <citation type="submission" date="2018-03" db="EMBL/GenBank/DDBJ databases">
        <title>Genomic Encyclopedia of Archaeal and Bacterial Type Strains, Phase II (KMG-II): from individual species to whole genera.</title>
        <authorList>
            <person name="Goeker M."/>
        </authorList>
    </citation>
    <scope>NUCLEOTIDE SEQUENCE [LARGE SCALE GENOMIC DNA]</scope>
    <source>
        <strain evidence="10 11">DSM 28229</strain>
    </source>
</reference>
<dbReference type="GO" id="GO:0052908">
    <property type="term" value="F:16S rRNA (adenine(1518)-N(6)/adenine(1519)-N(6))-dimethyltransferase activity"/>
    <property type="evidence" value="ECO:0007669"/>
    <property type="project" value="UniProtKB-EC"/>
</dbReference>
<dbReference type="InterPro" id="IPR029063">
    <property type="entry name" value="SAM-dependent_MTases_sf"/>
</dbReference>
<evidence type="ECO:0000259" key="9">
    <source>
        <dbReference type="SMART" id="SM00650"/>
    </source>
</evidence>
<feature type="binding site" evidence="7 8">
    <location>
        <position position="63"/>
    </location>
    <ligand>
        <name>S-adenosyl-L-methionine</name>
        <dbReference type="ChEBI" id="CHEBI:59789"/>
    </ligand>
</feature>
<keyword evidence="5 7" id="KW-0949">S-adenosyl-L-methionine</keyword>
<feature type="binding site" evidence="7 8">
    <location>
        <position position="87"/>
    </location>
    <ligand>
        <name>S-adenosyl-L-methionine</name>
        <dbReference type="ChEBI" id="CHEBI:59789"/>
    </ligand>
</feature>
<keyword evidence="4 7" id="KW-0808">Transferase</keyword>
<dbReference type="PANTHER" id="PTHR11727:SF7">
    <property type="entry name" value="DIMETHYLADENOSINE TRANSFERASE-RELATED"/>
    <property type="match status" value="1"/>
</dbReference>
<keyword evidence="3 7" id="KW-0489">Methyltransferase</keyword>
<dbReference type="AlphaFoldDB" id="A0A315ZD26"/>
<dbReference type="Proteomes" id="UP000245535">
    <property type="component" value="Unassembled WGS sequence"/>
</dbReference>
<dbReference type="FunFam" id="1.10.8.100:FF:000001">
    <property type="entry name" value="Ribosomal RNA small subunit methyltransferase A"/>
    <property type="match status" value="1"/>
</dbReference>
<dbReference type="OrthoDB" id="9814755at2"/>
<proteinExistence type="inferred from homology"/>